<dbReference type="OrthoDB" id="5599552at2759"/>
<feature type="region of interest" description="Disordered" evidence="5">
    <location>
        <begin position="382"/>
        <end position="423"/>
    </location>
</feature>
<evidence type="ECO:0000256" key="5">
    <source>
        <dbReference type="SAM" id="MobiDB-lite"/>
    </source>
</evidence>
<keyword evidence="2" id="KW-0805">Transcription regulation</keyword>
<dbReference type="InterPro" id="IPR021740">
    <property type="entry name" value="Velvet"/>
</dbReference>
<feature type="compositionally biased region" description="Low complexity" evidence="5">
    <location>
        <begin position="350"/>
        <end position="360"/>
    </location>
</feature>
<dbReference type="PANTHER" id="PTHR33572">
    <property type="entry name" value="SPORE DEVELOPMENT REGULATOR VOSA"/>
    <property type="match status" value="1"/>
</dbReference>
<comment type="subcellular location">
    <subcellularLocation>
        <location evidence="1">Nucleus</location>
    </subcellularLocation>
</comment>
<protein>
    <recommendedName>
        <fullName evidence="6">Velvet domain-containing protein</fullName>
    </recommendedName>
</protein>
<feature type="region of interest" description="Disordered" evidence="5">
    <location>
        <begin position="337"/>
        <end position="369"/>
    </location>
</feature>
<sequence>MAASDQRPYPVPLAVGTTPAGLPISFSQGPFTGKTIRTAVTELQKADAGRKYARKDKRPLDPPPVVQVRFFEVLNRGMPAQQEREILTYDDALVLGLVCQVDLYPIPDEVTPEGIAARNANNPMGAAVMNPISNNTIPYGSFLSGTTATQPYPLLTPAIHPGSTSASIGSGQQHQHAEYSGFQQQAGASASNFAGPSTLMVALSPPGVHAPAGPSAQASNDVIAYYSNYAITESSNCTQVLAGARVANAVTLEYNSRPTLAFVFNDLAVQQEGSYTLRYRVFSIFAKTSDTYSTPVLATCFGGVFKIWSSKAFPGLAPSTTLTRRLSLYGTHVNIRSADRKKKRARTDRSSPPEASPPAAGCSRTHVQVASASSGSASYFSVALGGRTPPAGQRPHSGDWAGVPQFHEASSGESSGSGRRSRS</sequence>
<evidence type="ECO:0000313" key="7">
    <source>
        <dbReference type="EMBL" id="PIL33999.1"/>
    </source>
</evidence>
<dbReference type="GO" id="GO:0005634">
    <property type="term" value="C:nucleus"/>
    <property type="evidence" value="ECO:0007669"/>
    <property type="project" value="UniProtKB-SubCell"/>
</dbReference>
<proteinExistence type="predicted"/>
<evidence type="ECO:0000256" key="3">
    <source>
        <dbReference type="ARBA" id="ARBA00023163"/>
    </source>
</evidence>
<dbReference type="EMBL" id="AYKW01000006">
    <property type="protein sequence ID" value="PIL33999.1"/>
    <property type="molecule type" value="Genomic_DNA"/>
</dbReference>
<accession>A0A2G8SJR2</accession>
<feature type="compositionally biased region" description="Low complexity" evidence="5">
    <location>
        <begin position="411"/>
        <end position="423"/>
    </location>
</feature>
<evidence type="ECO:0000256" key="1">
    <source>
        <dbReference type="ARBA" id="ARBA00004123"/>
    </source>
</evidence>
<keyword evidence="4" id="KW-0539">Nucleus</keyword>
<dbReference type="PROSITE" id="PS51821">
    <property type="entry name" value="VELVET"/>
    <property type="match status" value="1"/>
</dbReference>
<name>A0A2G8SJR2_9APHY</name>
<evidence type="ECO:0000313" key="8">
    <source>
        <dbReference type="Proteomes" id="UP000230002"/>
    </source>
</evidence>
<dbReference type="Gene3D" id="2.60.40.3960">
    <property type="entry name" value="Velvet domain"/>
    <property type="match status" value="1"/>
</dbReference>
<organism evidence="7 8">
    <name type="scientific">Ganoderma sinense ZZ0214-1</name>
    <dbReference type="NCBI Taxonomy" id="1077348"/>
    <lineage>
        <taxon>Eukaryota</taxon>
        <taxon>Fungi</taxon>
        <taxon>Dikarya</taxon>
        <taxon>Basidiomycota</taxon>
        <taxon>Agaricomycotina</taxon>
        <taxon>Agaricomycetes</taxon>
        <taxon>Polyporales</taxon>
        <taxon>Polyporaceae</taxon>
        <taxon>Ganoderma</taxon>
    </lineage>
</organism>
<evidence type="ECO:0000256" key="4">
    <source>
        <dbReference type="ARBA" id="ARBA00023242"/>
    </source>
</evidence>
<feature type="domain" description="Velvet" evidence="6">
    <location>
        <begin position="33"/>
        <end position="336"/>
    </location>
</feature>
<keyword evidence="3" id="KW-0804">Transcription</keyword>
<dbReference type="InterPro" id="IPR038491">
    <property type="entry name" value="Velvet_dom_sf"/>
</dbReference>
<dbReference type="Proteomes" id="UP000230002">
    <property type="component" value="Unassembled WGS sequence"/>
</dbReference>
<comment type="caution">
    <text evidence="7">The sequence shown here is derived from an EMBL/GenBank/DDBJ whole genome shotgun (WGS) entry which is preliminary data.</text>
</comment>
<dbReference type="InterPro" id="IPR037525">
    <property type="entry name" value="Velvet_dom"/>
</dbReference>
<evidence type="ECO:0000256" key="2">
    <source>
        <dbReference type="ARBA" id="ARBA00023015"/>
    </source>
</evidence>
<dbReference type="PANTHER" id="PTHR33572:SF3">
    <property type="entry name" value="VELVET COMPLEX SUBUNIT B"/>
    <property type="match status" value="1"/>
</dbReference>
<gene>
    <name evidence="7" type="ORF">GSI_03707</name>
</gene>
<reference evidence="7 8" key="1">
    <citation type="journal article" date="2015" name="Sci. Rep.">
        <title>Chromosome-level genome map provides insights into diverse defense mechanisms in the medicinal fungus Ganoderma sinense.</title>
        <authorList>
            <person name="Zhu Y."/>
            <person name="Xu J."/>
            <person name="Sun C."/>
            <person name="Zhou S."/>
            <person name="Xu H."/>
            <person name="Nelson D.R."/>
            <person name="Qian J."/>
            <person name="Song J."/>
            <person name="Luo H."/>
            <person name="Xiang L."/>
            <person name="Li Y."/>
            <person name="Xu Z."/>
            <person name="Ji A."/>
            <person name="Wang L."/>
            <person name="Lu S."/>
            <person name="Hayward A."/>
            <person name="Sun W."/>
            <person name="Li X."/>
            <person name="Schwartz D.C."/>
            <person name="Wang Y."/>
            <person name="Chen S."/>
        </authorList>
    </citation>
    <scope>NUCLEOTIDE SEQUENCE [LARGE SCALE GENOMIC DNA]</scope>
    <source>
        <strain evidence="7 8">ZZ0214-1</strain>
    </source>
</reference>
<keyword evidence="8" id="KW-1185">Reference proteome</keyword>
<dbReference type="Pfam" id="PF11754">
    <property type="entry name" value="Velvet"/>
    <property type="match status" value="1"/>
</dbReference>
<evidence type="ECO:0000259" key="6">
    <source>
        <dbReference type="PROSITE" id="PS51821"/>
    </source>
</evidence>
<dbReference type="AlphaFoldDB" id="A0A2G8SJR2"/>